<gene>
    <name evidence="4" type="ORF">HHK36_020056</name>
</gene>
<dbReference type="OrthoDB" id="1932267at2759"/>
<reference evidence="4 5" key="1">
    <citation type="submission" date="2020-04" db="EMBL/GenBank/DDBJ databases">
        <title>Plant Genome Project.</title>
        <authorList>
            <person name="Zhang R.-G."/>
        </authorList>
    </citation>
    <scope>NUCLEOTIDE SEQUENCE [LARGE SCALE GENOMIC DNA]</scope>
    <source>
        <strain evidence="4">YNK0</strain>
        <tissue evidence="4">Leaf</tissue>
    </source>
</reference>
<protein>
    <recommendedName>
        <fullName evidence="3">PGG domain-containing protein</fullName>
    </recommendedName>
</protein>
<feature type="transmembrane region" description="Helical" evidence="2">
    <location>
        <begin position="428"/>
        <end position="453"/>
    </location>
</feature>
<dbReference type="PROSITE" id="PS50088">
    <property type="entry name" value="ANK_REPEAT"/>
    <property type="match status" value="2"/>
</dbReference>
<evidence type="ECO:0000256" key="1">
    <source>
        <dbReference type="PROSITE-ProRule" id="PRU00023"/>
    </source>
</evidence>
<organism evidence="4 5">
    <name type="scientific">Tetracentron sinense</name>
    <name type="common">Spur-leaf</name>
    <dbReference type="NCBI Taxonomy" id="13715"/>
    <lineage>
        <taxon>Eukaryota</taxon>
        <taxon>Viridiplantae</taxon>
        <taxon>Streptophyta</taxon>
        <taxon>Embryophyta</taxon>
        <taxon>Tracheophyta</taxon>
        <taxon>Spermatophyta</taxon>
        <taxon>Magnoliopsida</taxon>
        <taxon>Trochodendrales</taxon>
        <taxon>Trochodendraceae</taxon>
        <taxon>Tetracentron</taxon>
    </lineage>
</organism>
<keyword evidence="1" id="KW-0040">ANK repeat</keyword>
<feature type="repeat" description="ANK" evidence="1">
    <location>
        <begin position="70"/>
        <end position="102"/>
    </location>
</feature>
<sequence length="480" mass="53966">MDQRLIHASQEGDRDALYVLLREHPYSLENVDRVPFIDTPLHIAVSAGKTSFAMEIANLKPSFAKKLNEDGYSPMHLASAMGDIAMMEELMTIGRDLCLLKGRDKRTPLHRAAMFGRIDIINELVNYFPKSIGELTVQKETALHLALKNNQLDAFQLLLDWVKELDKSYIVNWKDNEGNTGIQNLLSICDFSLMMKVFYWVRSSLAPKFLSLNFPKVDVNSKNANGHTALDILLQLPTEDRNEEIEKILRSAKAKRGTPSPLRGGNEIIRTSPTLTDHHIQVPLKITRPLRGWMGKFVRGVVKDYPMEVRNALLVVAVLTAAATFQTGVNPPGGVWQDNYSPDEKSGNNNPHDVSHTAGTAIMATYIWGLSIFTICNLSGFLISYGMIILLTQGFPMRSLLLLALHSMALTYMISLCIICPLNEKSVYFVYPVIALGIIIICLLYMGAVFIHYHIHYHRKKKAVEREQMVGASVQENEKE</sequence>
<dbReference type="PANTHER" id="PTHR24128">
    <property type="entry name" value="HOMEOBOX PROTEIN WARIAI"/>
    <property type="match status" value="1"/>
</dbReference>
<dbReference type="InterPro" id="IPR026961">
    <property type="entry name" value="PGG_dom"/>
</dbReference>
<feature type="transmembrane region" description="Helical" evidence="2">
    <location>
        <begin position="400"/>
        <end position="422"/>
    </location>
</feature>
<evidence type="ECO:0000313" key="4">
    <source>
        <dbReference type="EMBL" id="KAF8393858.1"/>
    </source>
</evidence>
<dbReference type="Pfam" id="PF12796">
    <property type="entry name" value="Ank_2"/>
    <property type="match status" value="1"/>
</dbReference>
<dbReference type="SMART" id="SM00248">
    <property type="entry name" value="ANK"/>
    <property type="match status" value="4"/>
</dbReference>
<comment type="caution">
    <text evidence="4">The sequence shown here is derived from an EMBL/GenBank/DDBJ whole genome shotgun (WGS) entry which is preliminary data.</text>
</comment>
<evidence type="ECO:0000313" key="5">
    <source>
        <dbReference type="Proteomes" id="UP000655225"/>
    </source>
</evidence>
<dbReference type="EMBL" id="JABCRI010000014">
    <property type="protein sequence ID" value="KAF8393858.1"/>
    <property type="molecule type" value="Genomic_DNA"/>
</dbReference>
<dbReference type="AlphaFoldDB" id="A0A835D7P8"/>
<feature type="repeat" description="ANK" evidence="1">
    <location>
        <begin position="104"/>
        <end position="126"/>
    </location>
</feature>
<keyword evidence="5" id="KW-1185">Reference proteome</keyword>
<dbReference type="Gene3D" id="1.25.40.20">
    <property type="entry name" value="Ankyrin repeat-containing domain"/>
    <property type="match status" value="1"/>
</dbReference>
<keyword evidence="2" id="KW-0472">Membrane</keyword>
<keyword evidence="2" id="KW-1133">Transmembrane helix</keyword>
<dbReference type="SUPFAM" id="SSF48403">
    <property type="entry name" value="Ankyrin repeat"/>
    <property type="match status" value="1"/>
</dbReference>
<feature type="transmembrane region" description="Helical" evidence="2">
    <location>
        <begin position="366"/>
        <end position="388"/>
    </location>
</feature>
<evidence type="ECO:0000259" key="3">
    <source>
        <dbReference type="Pfam" id="PF13962"/>
    </source>
</evidence>
<feature type="domain" description="PGG" evidence="3">
    <location>
        <begin position="308"/>
        <end position="418"/>
    </location>
</feature>
<dbReference type="Proteomes" id="UP000655225">
    <property type="component" value="Unassembled WGS sequence"/>
</dbReference>
<dbReference type="Pfam" id="PF13962">
    <property type="entry name" value="PGG"/>
    <property type="match status" value="1"/>
</dbReference>
<name>A0A835D7P8_TETSI</name>
<dbReference type="OMA" id="FWASINY"/>
<dbReference type="InterPro" id="IPR002110">
    <property type="entry name" value="Ankyrin_rpt"/>
</dbReference>
<evidence type="ECO:0000256" key="2">
    <source>
        <dbReference type="SAM" id="Phobius"/>
    </source>
</evidence>
<dbReference type="PANTHER" id="PTHR24128:SF24">
    <property type="entry name" value="ANKYRIN REPEAT PROTEIN"/>
    <property type="match status" value="1"/>
</dbReference>
<dbReference type="InterPro" id="IPR036770">
    <property type="entry name" value="Ankyrin_rpt-contain_sf"/>
</dbReference>
<dbReference type="PROSITE" id="PS50297">
    <property type="entry name" value="ANK_REP_REGION"/>
    <property type="match status" value="2"/>
</dbReference>
<accession>A0A835D7P8</accession>
<proteinExistence type="predicted"/>
<keyword evidence="2" id="KW-0812">Transmembrane</keyword>